<organism evidence="2">
    <name type="scientific">Arundo donax</name>
    <name type="common">Giant reed</name>
    <name type="synonym">Donax arundinaceus</name>
    <dbReference type="NCBI Taxonomy" id="35708"/>
    <lineage>
        <taxon>Eukaryota</taxon>
        <taxon>Viridiplantae</taxon>
        <taxon>Streptophyta</taxon>
        <taxon>Embryophyta</taxon>
        <taxon>Tracheophyta</taxon>
        <taxon>Spermatophyta</taxon>
        <taxon>Magnoliopsida</taxon>
        <taxon>Liliopsida</taxon>
        <taxon>Poales</taxon>
        <taxon>Poaceae</taxon>
        <taxon>PACMAD clade</taxon>
        <taxon>Arundinoideae</taxon>
        <taxon>Arundineae</taxon>
        <taxon>Arundo</taxon>
    </lineage>
</organism>
<reference evidence="2" key="1">
    <citation type="submission" date="2014-09" db="EMBL/GenBank/DDBJ databases">
        <authorList>
            <person name="Magalhaes I.L.F."/>
            <person name="Oliveira U."/>
            <person name="Santos F.R."/>
            <person name="Vidigal T.H.D.A."/>
            <person name="Brescovit A.D."/>
            <person name="Santos A.J."/>
        </authorList>
    </citation>
    <scope>NUCLEOTIDE SEQUENCE</scope>
    <source>
        <tissue evidence="2">Shoot tissue taken approximately 20 cm above the soil surface</tissue>
    </source>
</reference>
<sequence>MPLRSTSHTGEGSTLTTRAHPTTMIPEDDDDDDFMPPMPRCSTSHT</sequence>
<dbReference type="AlphaFoldDB" id="A0A0A9G6K6"/>
<name>A0A0A9G6K6_ARUDO</name>
<reference evidence="2" key="2">
    <citation type="journal article" date="2015" name="Data Brief">
        <title>Shoot transcriptome of the giant reed, Arundo donax.</title>
        <authorList>
            <person name="Barrero R.A."/>
            <person name="Guerrero F.D."/>
            <person name="Moolhuijzen P."/>
            <person name="Goolsby J.A."/>
            <person name="Tidwell J."/>
            <person name="Bellgard S.E."/>
            <person name="Bellgard M.I."/>
        </authorList>
    </citation>
    <scope>NUCLEOTIDE SEQUENCE</scope>
    <source>
        <tissue evidence="2">Shoot tissue taken approximately 20 cm above the soil surface</tissue>
    </source>
</reference>
<accession>A0A0A9G6K6</accession>
<proteinExistence type="predicted"/>
<feature type="compositionally biased region" description="Polar residues" evidence="1">
    <location>
        <begin position="1"/>
        <end position="20"/>
    </location>
</feature>
<evidence type="ECO:0000313" key="2">
    <source>
        <dbReference type="EMBL" id="JAE18171.1"/>
    </source>
</evidence>
<feature type="region of interest" description="Disordered" evidence="1">
    <location>
        <begin position="1"/>
        <end position="46"/>
    </location>
</feature>
<dbReference type="EMBL" id="GBRH01179725">
    <property type="protein sequence ID" value="JAE18171.1"/>
    <property type="molecule type" value="Transcribed_RNA"/>
</dbReference>
<evidence type="ECO:0000256" key="1">
    <source>
        <dbReference type="SAM" id="MobiDB-lite"/>
    </source>
</evidence>
<protein>
    <submittedName>
        <fullName evidence="2">Uncharacterized protein</fullName>
    </submittedName>
</protein>